<comment type="cofactor">
    <cofactor evidence="6">
        <name>FAD</name>
        <dbReference type="ChEBI" id="CHEBI:57692"/>
    </cofactor>
    <text evidence="6">Binds 1 FAD per subunit.</text>
</comment>
<dbReference type="RefSeq" id="WP_010747936.1">
    <property type="nucleotide sequence ID" value="NZ_CP032739.1"/>
</dbReference>
<dbReference type="PRINTS" id="PR00368">
    <property type="entry name" value="FADPNR"/>
</dbReference>
<dbReference type="PRINTS" id="PR00469">
    <property type="entry name" value="PNDRDTASEII"/>
</dbReference>
<organism evidence="8 9">
    <name type="scientific">Enterococcus casseliflavus</name>
    <name type="common">Enterococcus flavescens</name>
    <dbReference type="NCBI Taxonomy" id="37734"/>
    <lineage>
        <taxon>Bacteria</taxon>
        <taxon>Bacillati</taxon>
        <taxon>Bacillota</taxon>
        <taxon>Bacilli</taxon>
        <taxon>Lactobacillales</taxon>
        <taxon>Enterococcaceae</taxon>
        <taxon>Enterococcus</taxon>
    </lineage>
</organism>
<evidence type="ECO:0000256" key="5">
    <source>
        <dbReference type="ARBA" id="ARBA00023002"/>
    </source>
</evidence>
<keyword evidence="4 6" id="KW-0521">NADP</keyword>
<dbReference type="Gene3D" id="3.50.50.60">
    <property type="entry name" value="FAD/NAD(P)-binding domain"/>
    <property type="match status" value="2"/>
</dbReference>
<name>A0A415EW17_ENTCA</name>
<dbReference type="Proteomes" id="UP000286288">
    <property type="component" value="Unassembled WGS sequence"/>
</dbReference>
<keyword evidence="2 6" id="KW-0285">Flavoprotein</keyword>
<dbReference type="InterPro" id="IPR036188">
    <property type="entry name" value="FAD/NAD-bd_sf"/>
</dbReference>
<dbReference type="AlphaFoldDB" id="A0A415EW17"/>
<evidence type="ECO:0000256" key="1">
    <source>
        <dbReference type="ARBA" id="ARBA00011738"/>
    </source>
</evidence>
<comment type="catalytic activity">
    <reaction evidence="6">
        <text>2 reduced [2Fe-2S]-[ferredoxin] + NADP(+) + H(+) = 2 oxidized [2Fe-2S]-[ferredoxin] + NADPH</text>
        <dbReference type="Rhea" id="RHEA:20125"/>
        <dbReference type="Rhea" id="RHEA-COMP:10000"/>
        <dbReference type="Rhea" id="RHEA-COMP:10001"/>
        <dbReference type="ChEBI" id="CHEBI:15378"/>
        <dbReference type="ChEBI" id="CHEBI:33737"/>
        <dbReference type="ChEBI" id="CHEBI:33738"/>
        <dbReference type="ChEBI" id="CHEBI:57783"/>
        <dbReference type="ChEBI" id="CHEBI:58349"/>
        <dbReference type="EC" id="1.18.1.2"/>
    </reaction>
</comment>
<evidence type="ECO:0000256" key="3">
    <source>
        <dbReference type="ARBA" id="ARBA00022827"/>
    </source>
</evidence>
<evidence type="ECO:0000256" key="4">
    <source>
        <dbReference type="ARBA" id="ARBA00022857"/>
    </source>
</evidence>
<dbReference type="EMBL" id="QRMZ01000004">
    <property type="protein sequence ID" value="RHK07516.1"/>
    <property type="molecule type" value="Genomic_DNA"/>
</dbReference>
<dbReference type="InterPro" id="IPR050097">
    <property type="entry name" value="Ferredoxin-NADP_redctase_2"/>
</dbReference>
<evidence type="ECO:0000259" key="7">
    <source>
        <dbReference type="Pfam" id="PF07992"/>
    </source>
</evidence>
<keyword evidence="5 6" id="KW-0560">Oxidoreductase</keyword>
<gene>
    <name evidence="8" type="ORF">DW084_04545</name>
</gene>
<evidence type="ECO:0000256" key="2">
    <source>
        <dbReference type="ARBA" id="ARBA00022630"/>
    </source>
</evidence>
<accession>A0A415EW17</accession>
<feature type="binding site" evidence="6">
    <location>
        <position position="46"/>
    </location>
    <ligand>
        <name>FAD</name>
        <dbReference type="ChEBI" id="CHEBI:57692"/>
    </ligand>
</feature>
<dbReference type="InterPro" id="IPR022890">
    <property type="entry name" value="Fd--NADP_Rdtase_type_2"/>
</dbReference>
<dbReference type="GO" id="GO:0050660">
    <property type="term" value="F:flavin adenine dinucleotide binding"/>
    <property type="evidence" value="ECO:0007669"/>
    <property type="project" value="UniProtKB-UniRule"/>
</dbReference>
<sequence>MTTIADVLIIGGGPTGLYASFYAGLRDLSVVLFEAQAELGGKINFYPEKMVWDVGALPPTKGKKVKEHLIDQAKLFDPTVYLKTKIIALTKEDDLFYAVDDQGRTHVGRTVLVCIGGGVVSPQKLPCFIHNNVDNYIHYQFPDQQAIQGKHLVISGGGDAAVDYAIEAVSYGAKVTLCYRGEKLKAHEAQVKKMKAEGIQVLMNHTIDGVNQAETFNMVLRLKNSANHETIDFLCDHLLIQHGYDRDSGLLDKVSFDLARHEDFYLNCEIPTKTSHPGVFAAGDIHYFKGKVNLLAGAFQDAAQAVNQIKHYLEPTSVPQAMVSSHNEKFSERNRQLLVNE</sequence>
<dbReference type="HAMAP" id="MF_01685">
    <property type="entry name" value="FENR2"/>
    <property type="match status" value="1"/>
</dbReference>
<dbReference type="PANTHER" id="PTHR48105">
    <property type="entry name" value="THIOREDOXIN REDUCTASE 1-RELATED-RELATED"/>
    <property type="match status" value="1"/>
</dbReference>
<proteinExistence type="inferred from homology"/>
<dbReference type="InterPro" id="IPR023753">
    <property type="entry name" value="FAD/NAD-binding_dom"/>
</dbReference>
<feature type="binding site" evidence="6">
    <location>
        <position position="42"/>
    </location>
    <ligand>
        <name>FAD</name>
        <dbReference type="ChEBI" id="CHEBI:57692"/>
    </ligand>
</feature>
<dbReference type="Pfam" id="PF07992">
    <property type="entry name" value="Pyr_redox_2"/>
    <property type="match status" value="1"/>
</dbReference>
<dbReference type="SUPFAM" id="SSF51905">
    <property type="entry name" value="FAD/NAD(P)-binding domain"/>
    <property type="match status" value="1"/>
</dbReference>
<evidence type="ECO:0000256" key="6">
    <source>
        <dbReference type="HAMAP-Rule" id="MF_01685"/>
    </source>
</evidence>
<feature type="binding site" evidence="6">
    <location>
        <position position="34"/>
    </location>
    <ligand>
        <name>FAD</name>
        <dbReference type="ChEBI" id="CHEBI:57692"/>
    </ligand>
</feature>
<feature type="binding site" evidence="6">
    <location>
        <position position="284"/>
    </location>
    <ligand>
        <name>FAD</name>
        <dbReference type="ChEBI" id="CHEBI:57692"/>
    </ligand>
</feature>
<keyword evidence="3 6" id="KW-0274">FAD</keyword>
<dbReference type="EC" id="1.18.1.2" evidence="6"/>
<feature type="binding site" evidence="6">
    <location>
        <position position="86"/>
    </location>
    <ligand>
        <name>FAD</name>
        <dbReference type="ChEBI" id="CHEBI:57692"/>
    </ligand>
</feature>
<feature type="binding site" evidence="6">
    <location>
        <position position="325"/>
    </location>
    <ligand>
        <name>FAD</name>
        <dbReference type="ChEBI" id="CHEBI:57692"/>
    </ligand>
</feature>
<evidence type="ECO:0000313" key="9">
    <source>
        <dbReference type="Proteomes" id="UP000286288"/>
    </source>
</evidence>
<comment type="caution">
    <text evidence="8">The sequence shown here is derived from an EMBL/GenBank/DDBJ whole genome shotgun (WGS) entry which is preliminary data.</text>
</comment>
<feature type="domain" description="FAD/NAD(P)-binding" evidence="7">
    <location>
        <begin position="6"/>
        <end position="301"/>
    </location>
</feature>
<protein>
    <recommendedName>
        <fullName evidence="6">Ferredoxin--NADP reductase</fullName>
        <shortName evidence="6">FNR</shortName>
        <shortName evidence="6">Fd-NADP(+) reductase</shortName>
        <ecNumber evidence="6">1.18.1.2</ecNumber>
    </recommendedName>
</protein>
<comment type="similarity">
    <text evidence="6">Belongs to the ferredoxin--NADP reductase type 2 family.</text>
</comment>
<dbReference type="GO" id="GO:0050661">
    <property type="term" value="F:NADP binding"/>
    <property type="evidence" value="ECO:0007669"/>
    <property type="project" value="UniProtKB-UniRule"/>
</dbReference>
<comment type="caution">
    <text evidence="6">Lacks conserved residue(s) required for the propagation of feature annotation.</text>
</comment>
<feature type="binding site" evidence="6">
    <location>
        <position position="15"/>
    </location>
    <ligand>
        <name>FAD</name>
        <dbReference type="ChEBI" id="CHEBI:57692"/>
    </ligand>
</feature>
<dbReference type="GO" id="GO:0004324">
    <property type="term" value="F:ferredoxin-NADP+ reductase activity"/>
    <property type="evidence" value="ECO:0007669"/>
    <property type="project" value="UniProtKB-UniRule"/>
</dbReference>
<comment type="subunit">
    <text evidence="1 6">Homodimer.</text>
</comment>
<reference evidence="8 9" key="1">
    <citation type="submission" date="2018-08" db="EMBL/GenBank/DDBJ databases">
        <title>A genome reference for cultivated species of the human gut microbiota.</title>
        <authorList>
            <person name="Zou Y."/>
            <person name="Xue W."/>
            <person name="Luo G."/>
        </authorList>
    </citation>
    <scope>NUCLEOTIDE SEQUENCE [LARGE SCALE GENOMIC DNA]</scope>
    <source>
        <strain evidence="8 9">AF48-16</strain>
    </source>
</reference>
<evidence type="ECO:0000313" key="8">
    <source>
        <dbReference type="EMBL" id="RHK07516.1"/>
    </source>
</evidence>